<proteinExistence type="predicted"/>
<protein>
    <submittedName>
        <fullName evidence="1">Uncharacterized protein</fullName>
    </submittedName>
</protein>
<gene>
    <name evidence="1" type="ORF">ROSINTL182_09470</name>
</gene>
<name>C7GHP9_9FIRM</name>
<dbReference type="AlphaFoldDB" id="C7GHP9"/>
<organism evidence="1 2">
    <name type="scientific">Roseburia intestinalis L1-82</name>
    <dbReference type="NCBI Taxonomy" id="536231"/>
    <lineage>
        <taxon>Bacteria</taxon>
        <taxon>Bacillati</taxon>
        <taxon>Bacillota</taxon>
        <taxon>Clostridia</taxon>
        <taxon>Lachnospirales</taxon>
        <taxon>Lachnospiraceae</taxon>
        <taxon>Roseburia</taxon>
    </lineage>
</organism>
<accession>C7GHP9</accession>
<comment type="caution">
    <text evidence="1">The sequence shown here is derived from an EMBL/GenBank/DDBJ whole genome shotgun (WGS) entry which is preliminary data.</text>
</comment>
<dbReference type="HOGENOM" id="CLU_1165149_0_0_9"/>
<dbReference type="Proteomes" id="UP000004828">
    <property type="component" value="Unassembled WGS sequence"/>
</dbReference>
<evidence type="ECO:0000313" key="2">
    <source>
        <dbReference type="Proteomes" id="UP000004828"/>
    </source>
</evidence>
<sequence length="217" mass="26011">MKRQLMKRNKLIFNSTIAFILLITVILCEEWSKKKSEMIDQTSFFFDYGTETVAFEAEFASTPFGEYEQVQIQVEQVEQWENGILYTMMIESDTEDDSRYFYGRDRFFLGYFYVSEDKIYRIDENKMEEVNIKNEEDFIARGTVVCQEMGKEDSLKEEKGWHEEIMVEGTVCTYRSYNDLTETGYYERFVWEKGKGLIEYKSGFGAERDRIYLWRET</sequence>
<dbReference type="EMBL" id="ABYJ02000307">
    <property type="protein sequence ID" value="EEU98648.1"/>
    <property type="molecule type" value="Genomic_DNA"/>
</dbReference>
<reference evidence="1 2" key="1">
    <citation type="submission" date="2009-08" db="EMBL/GenBank/DDBJ databases">
        <authorList>
            <person name="Weinstock G."/>
            <person name="Sodergren E."/>
            <person name="Clifton S."/>
            <person name="Fulton L."/>
            <person name="Fulton B."/>
            <person name="Courtney L."/>
            <person name="Fronick C."/>
            <person name="Harrison M."/>
            <person name="Strong C."/>
            <person name="Farmer C."/>
            <person name="Delahaunty K."/>
            <person name="Markovic C."/>
            <person name="Hall O."/>
            <person name="Minx P."/>
            <person name="Tomlinson C."/>
            <person name="Mitreva M."/>
            <person name="Nelson J."/>
            <person name="Hou S."/>
            <person name="Wollam A."/>
            <person name="Pepin K.H."/>
            <person name="Johnson M."/>
            <person name="Bhonagiri V."/>
            <person name="Nash W.E."/>
            <person name="Warren W."/>
            <person name="Chinwalla A."/>
            <person name="Mardis E.R."/>
            <person name="Wilson R.K."/>
        </authorList>
    </citation>
    <scope>NUCLEOTIDE SEQUENCE [LARGE SCALE GENOMIC DNA]</scope>
    <source>
        <strain evidence="1 2">L1-82</strain>
    </source>
</reference>
<evidence type="ECO:0000313" key="1">
    <source>
        <dbReference type="EMBL" id="EEU98648.1"/>
    </source>
</evidence>